<name>A0ABS0J1Z5_9BACT</name>
<accession>A0ABS0J1Z5</accession>
<organism evidence="1 2">
    <name type="scientific">Nitratidesulfovibrio oxamicus</name>
    <dbReference type="NCBI Taxonomy" id="32016"/>
    <lineage>
        <taxon>Bacteria</taxon>
        <taxon>Pseudomonadati</taxon>
        <taxon>Thermodesulfobacteriota</taxon>
        <taxon>Desulfovibrionia</taxon>
        <taxon>Desulfovibrionales</taxon>
        <taxon>Desulfovibrionaceae</taxon>
        <taxon>Nitratidesulfovibrio</taxon>
    </lineage>
</organism>
<keyword evidence="2" id="KW-1185">Reference proteome</keyword>
<gene>
    <name evidence="1" type="ORF">FVW20_05285</name>
</gene>
<dbReference type="EMBL" id="VRYY01000111">
    <property type="protein sequence ID" value="MBG3876457.1"/>
    <property type="molecule type" value="Genomic_DNA"/>
</dbReference>
<dbReference type="RefSeq" id="WP_167128245.1">
    <property type="nucleotide sequence ID" value="NZ_VRYY01000111.1"/>
</dbReference>
<evidence type="ECO:0000313" key="1">
    <source>
        <dbReference type="EMBL" id="MBG3876457.1"/>
    </source>
</evidence>
<sequence>MYQNVELLCASVGFDNVEQTNYDETALRATLRLPMDRRMLIGKNLGLIQKLTAYRRERQAAGENQKLFAES</sequence>
<evidence type="ECO:0000313" key="2">
    <source>
        <dbReference type="Proteomes" id="UP001194469"/>
    </source>
</evidence>
<reference evidence="1 2" key="1">
    <citation type="submission" date="2019-08" db="EMBL/GenBank/DDBJ databases">
        <authorList>
            <person name="Luo N."/>
        </authorList>
    </citation>
    <scope>NUCLEOTIDE SEQUENCE [LARGE SCALE GENOMIC DNA]</scope>
    <source>
        <strain evidence="1 2">NCIMB 9442</strain>
    </source>
</reference>
<proteinExistence type="predicted"/>
<comment type="caution">
    <text evidence="1">The sequence shown here is derived from an EMBL/GenBank/DDBJ whole genome shotgun (WGS) entry which is preliminary data.</text>
</comment>
<protein>
    <submittedName>
        <fullName evidence="1">Uncharacterized protein</fullName>
    </submittedName>
</protein>
<dbReference type="Proteomes" id="UP001194469">
    <property type="component" value="Unassembled WGS sequence"/>
</dbReference>